<evidence type="ECO:0000256" key="2">
    <source>
        <dbReference type="ARBA" id="ARBA00007613"/>
    </source>
</evidence>
<organism evidence="8 9">
    <name type="scientific">Alcanivorax xiamenensis</name>
    <dbReference type="NCBI Taxonomy" id="1177156"/>
    <lineage>
        <taxon>Bacteria</taxon>
        <taxon>Pseudomonadati</taxon>
        <taxon>Pseudomonadota</taxon>
        <taxon>Gammaproteobacteria</taxon>
        <taxon>Oceanospirillales</taxon>
        <taxon>Alcanivoracaceae</taxon>
        <taxon>Alcanivorax</taxon>
    </lineage>
</organism>
<keyword evidence="7" id="KW-0998">Cell outer membrane</keyword>
<dbReference type="InterPro" id="IPR010130">
    <property type="entry name" value="T1SS_OMP_TolC"/>
</dbReference>
<dbReference type="NCBIfam" id="TIGR01844">
    <property type="entry name" value="type_I_sec_TolC"/>
    <property type="match status" value="1"/>
</dbReference>
<dbReference type="InterPro" id="IPR003423">
    <property type="entry name" value="OMP_efflux"/>
</dbReference>
<evidence type="ECO:0000256" key="1">
    <source>
        <dbReference type="ARBA" id="ARBA00004442"/>
    </source>
</evidence>
<evidence type="ECO:0000313" key="8">
    <source>
        <dbReference type="EMBL" id="KAF0804556.1"/>
    </source>
</evidence>
<keyword evidence="4" id="KW-1134">Transmembrane beta strand</keyword>
<dbReference type="Proteomes" id="UP000771797">
    <property type="component" value="Unassembled WGS sequence"/>
</dbReference>
<keyword evidence="9" id="KW-1185">Reference proteome</keyword>
<evidence type="ECO:0000256" key="6">
    <source>
        <dbReference type="ARBA" id="ARBA00023136"/>
    </source>
</evidence>
<evidence type="ECO:0000256" key="7">
    <source>
        <dbReference type="ARBA" id="ARBA00023237"/>
    </source>
</evidence>
<reference evidence="8 9" key="1">
    <citation type="submission" date="2012-09" db="EMBL/GenBank/DDBJ databases">
        <title>Genome Sequence of alkane-degrading Bacterium Alcanivorax sp. 6-D-6.</title>
        <authorList>
            <person name="Lai Q."/>
            <person name="Shao Z."/>
        </authorList>
    </citation>
    <scope>NUCLEOTIDE SEQUENCE [LARGE SCALE GENOMIC DNA]</scope>
    <source>
        <strain evidence="8 9">6-D-6</strain>
    </source>
</reference>
<sequence length="448" mass="49128">MIVMLCVCLGEARAGETGFDNGARQKPTKDVAAYGSEAELDIVSAVQRAVDSHPVIAESIGRLFQQNEQVAVARAGYYPELSAGLSRGYRDSTGRSEEALTASASQMLYDFGKVSSSVAAASHGVERDRANVLLAVDQLAQQTALAVIEVQRYQTLLAIAEEQVDAIGELQELASQRAAKGAATRSDEIQALSRKEAAQATVLQFQAQSDAWQRNLQSLLNAPGPVRVSPAFPNHLADACLLVEENFDNVPRIMRAEAEREEARSLIRQARAQMLPTFSISADFEHYLNDRPAELEAMDRDNDVFVSVGVSSKLFQGGALKARRRAADYALEAANAARDAAYREVSLGLREAKVQTLSLSGRLELLNNRYNSIAETQKLYRQQYLSLGTRSLLDILNTEQEIHQSRIEQQNTRFDLRRLQIDCLYNVAEIRAAFGLSSAAVQGVPIQP</sequence>
<proteinExistence type="inferred from homology"/>
<keyword evidence="5" id="KW-0812">Transmembrane</keyword>
<keyword evidence="3" id="KW-0813">Transport</keyword>
<dbReference type="PANTHER" id="PTHR30026:SF22">
    <property type="entry name" value="OUTER MEMBRANE EFFLUX PROTEIN"/>
    <property type="match status" value="1"/>
</dbReference>
<accession>A0ABQ6Y5L1</accession>
<name>A0ABQ6Y5L1_9GAMM</name>
<keyword evidence="6" id="KW-0472">Membrane</keyword>
<evidence type="ECO:0000256" key="5">
    <source>
        <dbReference type="ARBA" id="ARBA00022692"/>
    </source>
</evidence>
<evidence type="ECO:0000256" key="4">
    <source>
        <dbReference type="ARBA" id="ARBA00022452"/>
    </source>
</evidence>
<comment type="caution">
    <text evidence="8">The sequence shown here is derived from an EMBL/GenBank/DDBJ whole genome shotgun (WGS) entry which is preliminary data.</text>
</comment>
<dbReference type="Pfam" id="PF02321">
    <property type="entry name" value="OEP"/>
    <property type="match status" value="2"/>
</dbReference>
<dbReference type="EMBL" id="AQPF01000029">
    <property type="protein sequence ID" value="KAF0804556.1"/>
    <property type="molecule type" value="Genomic_DNA"/>
</dbReference>
<dbReference type="SUPFAM" id="SSF56954">
    <property type="entry name" value="Outer membrane efflux proteins (OEP)"/>
    <property type="match status" value="1"/>
</dbReference>
<evidence type="ECO:0000313" key="9">
    <source>
        <dbReference type="Proteomes" id="UP000771797"/>
    </source>
</evidence>
<comment type="subcellular location">
    <subcellularLocation>
        <location evidence="1">Cell outer membrane</location>
    </subcellularLocation>
</comment>
<evidence type="ECO:0000256" key="3">
    <source>
        <dbReference type="ARBA" id="ARBA00022448"/>
    </source>
</evidence>
<gene>
    <name evidence="8" type="ORF">A6D6_03018</name>
</gene>
<dbReference type="InterPro" id="IPR051906">
    <property type="entry name" value="TolC-like"/>
</dbReference>
<dbReference type="PANTHER" id="PTHR30026">
    <property type="entry name" value="OUTER MEMBRANE PROTEIN TOLC"/>
    <property type="match status" value="1"/>
</dbReference>
<protein>
    <submittedName>
        <fullName evidence="8">TolC family type I secretion outer membrane protein</fullName>
    </submittedName>
</protein>
<comment type="similarity">
    <text evidence="2">Belongs to the outer membrane factor (OMF) (TC 1.B.17) family.</text>
</comment>
<dbReference type="Gene3D" id="1.20.1600.10">
    <property type="entry name" value="Outer membrane efflux proteins (OEP)"/>
    <property type="match status" value="1"/>
</dbReference>